<dbReference type="Proteomes" id="UP000010988">
    <property type="component" value="Unassembled WGS sequence"/>
</dbReference>
<dbReference type="SUPFAM" id="SSF46785">
    <property type="entry name" value="Winged helix' DNA-binding domain"/>
    <property type="match status" value="1"/>
</dbReference>
<dbReference type="InterPro" id="IPR000835">
    <property type="entry name" value="HTH_MarR-typ"/>
</dbReference>
<name>L7KN55_9ACTN</name>
<dbReference type="PROSITE" id="PS50995">
    <property type="entry name" value="HTH_MARR_2"/>
    <property type="match status" value="1"/>
</dbReference>
<reference evidence="2 3" key="1">
    <citation type="submission" date="2012-12" db="EMBL/GenBank/DDBJ databases">
        <title>Whole genome shotgun sequence of Gordonia aichiensis NBRC 108223.</title>
        <authorList>
            <person name="Isaki-Nakamura S."/>
            <person name="Hosoyama A."/>
            <person name="Tsuchikane K."/>
            <person name="Ando Y."/>
            <person name="Baba S."/>
            <person name="Ohji S."/>
            <person name="Hamada M."/>
            <person name="Tamura T."/>
            <person name="Yamazoe A."/>
            <person name="Yamazaki S."/>
            <person name="Fujita N."/>
        </authorList>
    </citation>
    <scope>NUCLEOTIDE SEQUENCE [LARGE SCALE GENOMIC DNA]</scope>
    <source>
        <strain evidence="2 3">NBRC 108223</strain>
    </source>
</reference>
<evidence type="ECO:0000313" key="3">
    <source>
        <dbReference type="Proteomes" id="UP000010988"/>
    </source>
</evidence>
<dbReference type="PRINTS" id="PR00598">
    <property type="entry name" value="HTHMARR"/>
</dbReference>
<dbReference type="PANTHER" id="PTHR33164:SF43">
    <property type="entry name" value="HTH-TYPE TRANSCRIPTIONAL REPRESSOR YETL"/>
    <property type="match status" value="1"/>
</dbReference>
<gene>
    <name evidence="2" type="ORF">GOACH_12_00450</name>
</gene>
<sequence>MRSDSADREPESLRDLVMSTARGLRHRWFDALQPWQLSPHEVRALRVVARHENTEADEPPRLGDIARDLRIAPRSATEVIDRLEQRGFAHSAPDERDRRARCVCLTEEGRRVLADLREAQDADAADFFAVLTDVERTQLADVLRRLNTAHADDSISTGGDRRGTTSRSR</sequence>
<protein>
    <submittedName>
        <fullName evidence="2">Putative MarR family transcriptional regulator</fullName>
    </submittedName>
</protein>
<evidence type="ECO:0000259" key="1">
    <source>
        <dbReference type="PROSITE" id="PS50995"/>
    </source>
</evidence>
<dbReference type="Gene3D" id="1.10.10.10">
    <property type="entry name" value="Winged helix-like DNA-binding domain superfamily/Winged helix DNA-binding domain"/>
    <property type="match status" value="1"/>
</dbReference>
<dbReference type="Pfam" id="PF01047">
    <property type="entry name" value="MarR"/>
    <property type="match status" value="1"/>
</dbReference>
<dbReference type="InterPro" id="IPR036390">
    <property type="entry name" value="WH_DNA-bd_sf"/>
</dbReference>
<dbReference type="AlphaFoldDB" id="L7KN55"/>
<dbReference type="EMBL" id="BANR01000012">
    <property type="protein sequence ID" value="GAC49392.1"/>
    <property type="molecule type" value="Genomic_DNA"/>
</dbReference>
<dbReference type="PANTHER" id="PTHR33164">
    <property type="entry name" value="TRANSCRIPTIONAL REGULATOR, MARR FAMILY"/>
    <property type="match status" value="1"/>
</dbReference>
<feature type="domain" description="HTH marR-type" evidence="1">
    <location>
        <begin position="10"/>
        <end position="148"/>
    </location>
</feature>
<comment type="caution">
    <text evidence="2">The sequence shown here is derived from an EMBL/GenBank/DDBJ whole genome shotgun (WGS) entry which is preliminary data.</text>
</comment>
<keyword evidence="3" id="KW-1185">Reference proteome</keyword>
<dbReference type="SMART" id="SM00347">
    <property type="entry name" value="HTH_MARR"/>
    <property type="match status" value="1"/>
</dbReference>
<dbReference type="GO" id="GO:0006950">
    <property type="term" value="P:response to stress"/>
    <property type="evidence" value="ECO:0007669"/>
    <property type="project" value="TreeGrafter"/>
</dbReference>
<evidence type="ECO:0000313" key="2">
    <source>
        <dbReference type="EMBL" id="GAC49392.1"/>
    </source>
</evidence>
<dbReference type="InterPro" id="IPR036388">
    <property type="entry name" value="WH-like_DNA-bd_sf"/>
</dbReference>
<dbReference type="GO" id="GO:0003700">
    <property type="term" value="F:DNA-binding transcription factor activity"/>
    <property type="evidence" value="ECO:0007669"/>
    <property type="project" value="InterPro"/>
</dbReference>
<proteinExistence type="predicted"/>
<dbReference type="eggNOG" id="COG1846">
    <property type="taxonomic scope" value="Bacteria"/>
</dbReference>
<dbReference type="InterPro" id="IPR039422">
    <property type="entry name" value="MarR/SlyA-like"/>
</dbReference>
<dbReference type="RefSeq" id="WP_005175539.1">
    <property type="nucleotide sequence ID" value="NZ_BANR01000012.1"/>
</dbReference>
<dbReference type="OrthoDB" id="3216907at2"/>
<organism evidence="2 3">
    <name type="scientific">Gordonia aichiensis NBRC 108223</name>
    <dbReference type="NCBI Taxonomy" id="1220583"/>
    <lineage>
        <taxon>Bacteria</taxon>
        <taxon>Bacillati</taxon>
        <taxon>Actinomycetota</taxon>
        <taxon>Actinomycetes</taxon>
        <taxon>Mycobacteriales</taxon>
        <taxon>Gordoniaceae</taxon>
        <taxon>Gordonia</taxon>
    </lineage>
</organism>
<accession>L7KN55</accession>